<reference evidence="1" key="1">
    <citation type="submission" date="2023-04" db="EMBL/GenBank/DDBJ databases">
        <title>Draft Genome sequencing of Naganishia species isolated from polar environments using Oxford Nanopore Technology.</title>
        <authorList>
            <person name="Leo P."/>
            <person name="Venkateswaran K."/>
        </authorList>
    </citation>
    <scope>NUCLEOTIDE SEQUENCE</scope>
    <source>
        <strain evidence="1">MNA-CCFEE 5262</strain>
    </source>
</reference>
<evidence type="ECO:0000313" key="1">
    <source>
        <dbReference type="EMBL" id="KAJ9097887.1"/>
    </source>
</evidence>
<name>A0ACC2VG39_9TREE</name>
<keyword evidence="2" id="KW-1185">Reference proteome</keyword>
<gene>
    <name evidence="1" type="ORF">QFC20_006110</name>
</gene>
<dbReference type="EMBL" id="JASBWS010000099">
    <property type="protein sequence ID" value="KAJ9097887.1"/>
    <property type="molecule type" value="Genomic_DNA"/>
</dbReference>
<sequence length="236" mass="26469">MDGYDLRTAFPQLKCLSWYRYRKAPIMGEEGSELHVELYQTITYLDPIQQGTPVEWFNDPSLENFHIEVELIGLLTSLTLKKGAALLPPPMWFNYGLQQDVLPLHNIDPNINLIIEDEEPSEAMFGTFGVLIEILEAAVGQSDSKTVPLQDVTETFLPWPAEDGICCDERRAEGIDGRGSRKLPEDEFDALLACGKTLKVTLTPSRLKSFDVRPGVVELSFADWNLIDGSRLRNAG</sequence>
<accession>A0ACC2VG39</accession>
<organism evidence="1 2">
    <name type="scientific">Naganishia adeliensis</name>
    <dbReference type="NCBI Taxonomy" id="92952"/>
    <lineage>
        <taxon>Eukaryota</taxon>
        <taxon>Fungi</taxon>
        <taxon>Dikarya</taxon>
        <taxon>Basidiomycota</taxon>
        <taxon>Agaricomycotina</taxon>
        <taxon>Tremellomycetes</taxon>
        <taxon>Filobasidiales</taxon>
        <taxon>Filobasidiaceae</taxon>
        <taxon>Naganishia</taxon>
    </lineage>
</organism>
<protein>
    <submittedName>
        <fullName evidence="1">Uncharacterized protein</fullName>
    </submittedName>
</protein>
<proteinExistence type="predicted"/>
<dbReference type="Proteomes" id="UP001230649">
    <property type="component" value="Unassembled WGS sequence"/>
</dbReference>
<evidence type="ECO:0000313" key="2">
    <source>
        <dbReference type="Proteomes" id="UP001230649"/>
    </source>
</evidence>
<comment type="caution">
    <text evidence="1">The sequence shown here is derived from an EMBL/GenBank/DDBJ whole genome shotgun (WGS) entry which is preliminary data.</text>
</comment>